<protein>
    <recommendedName>
        <fullName evidence="2">protein-tyrosine-phosphatase</fullName>
        <ecNumber evidence="2">3.1.3.48</ecNumber>
    </recommendedName>
</protein>
<evidence type="ECO:0000256" key="1">
    <source>
        <dbReference type="ARBA" id="ARBA00011063"/>
    </source>
</evidence>
<dbReference type="AlphaFoldDB" id="A0A1E8CGF6"/>
<evidence type="ECO:0000259" key="6">
    <source>
        <dbReference type="SMART" id="SM00226"/>
    </source>
</evidence>
<name>A0A1E8CGF6_9GAMM</name>
<gene>
    <name evidence="7" type="ORF">PHACT_12825</name>
</gene>
<keyword evidence="8" id="KW-1185">Reference proteome</keyword>
<dbReference type="FunFam" id="3.40.50.2300:FF:000113">
    <property type="entry name" value="Low molecular weight protein-tyrosine-phosphatase"/>
    <property type="match status" value="1"/>
</dbReference>
<feature type="active site" description="Nucleophile" evidence="5">
    <location>
        <position position="11"/>
    </location>
</feature>
<evidence type="ECO:0000313" key="7">
    <source>
        <dbReference type="EMBL" id="OFE11429.1"/>
    </source>
</evidence>
<dbReference type="Proteomes" id="UP000175669">
    <property type="component" value="Unassembled WGS sequence"/>
</dbReference>
<organism evidence="7 8">
    <name type="scientific">Pseudohongiella acticola</name>
    <dbReference type="NCBI Taxonomy" id="1524254"/>
    <lineage>
        <taxon>Bacteria</taxon>
        <taxon>Pseudomonadati</taxon>
        <taxon>Pseudomonadota</taxon>
        <taxon>Gammaproteobacteria</taxon>
        <taxon>Pseudomonadales</taxon>
        <taxon>Pseudohongiellaceae</taxon>
        <taxon>Pseudohongiella</taxon>
    </lineage>
</organism>
<dbReference type="PANTHER" id="PTHR11717:SF7">
    <property type="entry name" value="LOW MOLECULAR WEIGHT PHOSPHOTYROSINE PROTEIN PHOSPHATASE"/>
    <property type="match status" value="1"/>
</dbReference>
<proteinExistence type="inferred from homology"/>
<comment type="similarity">
    <text evidence="1">Belongs to the low molecular weight phosphotyrosine protein phosphatase family.</text>
</comment>
<keyword evidence="4" id="KW-0904">Protein phosphatase</keyword>
<dbReference type="PRINTS" id="PR00719">
    <property type="entry name" value="LMWPTPASE"/>
</dbReference>
<dbReference type="CDD" id="cd16343">
    <property type="entry name" value="LMWPTP"/>
    <property type="match status" value="1"/>
</dbReference>
<dbReference type="OrthoDB" id="9784339at2"/>
<reference evidence="8" key="1">
    <citation type="submission" date="2016-07" db="EMBL/GenBank/DDBJ databases">
        <authorList>
            <person name="Florea S."/>
            <person name="Webb J.S."/>
            <person name="Jaromczyk J."/>
            <person name="Schardl C.L."/>
        </authorList>
    </citation>
    <scope>NUCLEOTIDE SEQUENCE [LARGE SCALE GENOMIC DNA]</scope>
    <source>
        <strain evidence="8">KCTC 42131</strain>
    </source>
</reference>
<dbReference type="STRING" id="1524254.PHACT_12825"/>
<evidence type="ECO:0000313" key="8">
    <source>
        <dbReference type="Proteomes" id="UP000175669"/>
    </source>
</evidence>
<dbReference type="EMBL" id="MASR01000002">
    <property type="protein sequence ID" value="OFE11429.1"/>
    <property type="molecule type" value="Genomic_DNA"/>
</dbReference>
<dbReference type="Gene3D" id="3.40.50.2300">
    <property type="match status" value="1"/>
</dbReference>
<dbReference type="InterPro" id="IPR017867">
    <property type="entry name" value="Tyr_phospatase_low_mol_wt"/>
</dbReference>
<dbReference type="InterPro" id="IPR050438">
    <property type="entry name" value="LMW_PTPase"/>
</dbReference>
<accession>A0A1E8CGF6</accession>
<feature type="domain" description="Phosphotyrosine protein phosphatase I" evidence="6">
    <location>
        <begin position="5"/>
        <end position="153"/>
    </location>
</feature>
<dbReference type="SMART" id="SM00226">
    <property type="entry name" value="LMWPc"/>
    <property type="match status" value="1"/>
</dbReference>
<comment type="caution">
    <text evidence="7">The sequence shown here is derived from an EMBL/GenBank/DDBJ whole genome shotgun (WGS) entry which is preliminary data.</text>
</comment>
<dbReference type="Pfam" id="PF01451">
    <property type="entry name" value="LMWPc"/>
    <property type="match status" value="1"/>
</dbReference>
<evidence type="ECO:0000256" key="3">
    <source>
        <dbReference type="ARBA" id="ARBA00022801"/>
    </source>
</evidence>
<feature type="active site" evidence="5">
    <location>
        <position position="17"/>
    </location>
</feature>
<dbReference type="PANTHER" id="PTHR11717">
    <property type="entry name" value="LOW MOLECULAR WEIGHT PROTEIN TYROSINE PHOSPHATASE"/>
    <property type="match status" value="1"/>
</dbReference>
<dbReference type="InterPro" id="IPR036196">
    <property type="entry name" value="Ptyr_pPase_sf"/>
</dbReference>
<sequence>MSTQTRFLMVCLGNICRSPTAQAVMEKRIADAGLQHHMTVDSAGTAAYHIGKAPDPRSTSAAVRRGYDLSTQRARQVSVDDFHQFDYILAMDNSNLLHLQRMAPDGSADKVSLLLSHVSLGTTDVPDPYYGGDGGFEQVLDLVEQACDALLAVVQSGRRQQVTGER</sequence>
<evidence type="ECO:0000256" key="2">
    <source>
        <dbReference type="ARBA" id="ARBA00013064"/>
    </source>
</evidence>
<feature type="active site" description="Proton donor" evidence="5">
    <location>
        <position position="127"/>
    </location>
</feature>
<dbReference type="EC" id="3.1.3.48" evidence="2"/>
<evidence type="ECO:0000256" key="5">
    <source>
        <dbReference type="PIRSR" id="PIRSR617867-1"/>
    </source>
</evidence>
<dbReference type="InterPro" id="IPR023485">
    <property type="entry name" value="Ptyr_pPase"/>
</dbReference>
<dbReference type="RefSeq" id="WP_070118677.1">
    <property type="nucleotide sequence ID" value="NZ_MASR01000002.1"/>
</dbReference>
<keyword evidence="3" id="KW-0378">Hydrolase</keyword>
<dbReference type="GO" id="GO:0004725">
    <property type="term" value="F:protein tyrosine phosphatase activity"/>
    <property type="evidence" value="ECO:0007669"/>
    <property type="project" value="UniProtKB-EC"/>
</dbReference>
<dbReference type="SUPFAM" id="SSF52788">
    <property type="entry name" value="Phosphotyrosine protein phosphatases I"/>
    <property type="match status" value="1"/>
</dbReference>
<evidence type="ECO:0000256" key="4">
    <source>
        <dbReference type="ARBA" id="ARBA00022912"/>
    </source>
</evidence>